<keyword evidence="1 2" id="KW-0963">Cytoplasm</keyword>
<dbReference type="Gene3D" id="3.40.225.10">
    <property type="entry name" value="Class II aldolase/adducin N-terminal domain"/>
    <property type="match status" value="1"/>
</dbReference>
<evidence type="ECO:0000256" key="1">
    <source>
        <dbReference type="ARBA" id="ARBA00022490"/>
    </source>
</evidence>
<dbReference type="InterPro" id="IPR036409">
    <property type="entry name" value="Aldolase_II/adducin_N_sf"/>
</dbReference>
<organism evidence="4 5">
    <name type="scientific">Ascoidea rubescens DSM 1968</name>
    <dbReference type="NCBI Taxonomy" id="1344418"/>
    <lineage>
        <taxon>Eukaryota</taxon>
        <taxon>Fungi</taxon>
        <taxon>Dikarya</taxon>
        <taxon>Ascomycota</taxon>
        <taxon>Saccharomycotina</taxon>
        <taxon>Saccharomycetes</taxon>
        <taxon>Ascoideaceae</taxon>
        <taxon>Ascoidea</taxon>
    </lineage>
</organism>
<keyword evidence="2" id="KW-0028">Amino-acid biosynthesis</keyword>
<dbReference type="EC" id="4.2.1.109" evidence="2"/>
<sequence>MTYELELDLKRQRVGKHGFKSHNHGHNHVHNHGYDHRAEKLERIQGVRKHDRLHKNGDIGDIVEYDIEDEEHPINLICLLCKDFYYNNWVTGTGGGLSIRDGKKKLIYLAPSGVQKEKIEPNEIFILRDYQNGEEKENEIKRGYGYDGLIDNYKDSGKYLYTPNEIEGVRELKNTYKPSQCTPLFLSTFKLRNSGACIHTHSQNAVLISLLIKKQNYFRISHIEQIKAIPFLKEKRNLRFDENLVIPIIDNKNFEEDLTDSLQEAIERFPNTTAVLVKRHGIYVWGEDIWKAKIYNEAIDYLLEIGIKMIQNRIPLSSEDGEDVYDKGGY</sequence>
<dbReference type="HAMAP" id="MF_03116">
    <property type="entry name" value="Salvage_MtnB_euk"/>
    <property type="match status" value="1"/>
</dbReference>
<dbReference type="GO" id="GO:0005737">
    <property type="term" value="C:cytoplasm"/>
    <property type="evidence" value="ECO:0007669"/>
    <property type="project" value="UniProtKB-SubCell"/>
</dbReference>
<proteinExistence type="inferred from homology"/>
<keyword evidence="2" id="KW-0479">Metal-binding</keyword>
<evidence type="ECO:0000256" key="2">
    <source>
        <dbReference type="HAMAP-Rule" id="MF_03116"/>
    </source>
</evidence>
<reference evidence="5" key="1">
    <citation type="submission" date="2016-05" db="EMBL/GenBank/DDBJ databases">
        <title>Comparative genomics of biotechnologically important yeasts.</title>
        <authorList>
            <consortium name="DOE Joint Genome Institute"/>
            <person name="Riley R."/>
            <person name="Haridas S."/>
            <person name="Wolfe K.H."/>
            <person name="Lopes M.R."/>
            <person name="Hittinger C.T."/>
            <person name="Goker M."/>
            <person name="Salamov A."/>
            <person name="Wisecaver J."/>
            <person name="Long T.M."/>
            <person name="Aerts A.L."/>
            <person name="Barry K."/>
            <person name="Choi C."/>
            <person name="Clum A."/>
            <person name="Coughlan A.Y."/>
            <person name="Deshpande S."/>
            <person name="Douglass A.P."/>
            <person name="Hanson S.J."/>
            <person name="Klenk H.-P."/>
            <person name="Labutti K."/>
            <person name="Lapidus A."/>
            <person name="Lindquist E."/>
            <person name="Lipzen A."/>
            <person name="Meier-Kolthoff J.P."/>
            <person name="Ohm R.A."/>
            <person name="Otillar R.P."/>
            <person name="Pangilinan J."/>
            <person name="Peng Y."/>
            <person name="Rokas A."/>
            <person name="Rosa C.A."/>
            <person name="Scheuner C."/>
            <person name="Sibirny A.A."/>
            <person name="Slot J.C."/>
            <person name="Stielow J.B."/>
            <person name="Sun H."/>
            <person name="Kurtzman C.P."/>
            <person name="Blackwell M."/>
            <person name="Grigoriev I.V."/>
            <person name="Jeffries T.W."/>
        </authorList>
    </citation>
    <scope>NUCLEOTIDE SEQUENCE [LARGE SCALE GENOMIC DNA]</scope>
    <source>
        <strain evidence="5">DSM 1968</strain>
    </source>
</reference>
<feature type="binding site" evidence="2">
    <location>
        <position position="181"/>
    </location>
    <ligand>
        <name>substrate</name>
    </ligand>
</feature>
<comment type="pathway">
    <text evidence="2">Amino-acid biosynthesis; L-methionine biosynthesis via salvage pathway; L-methionine from S-methyl-5-thio-alpha-D-ribose 1-phosphate: step 2/6.</text>
</comment>
<dbReference type="EMBL" id="KV454475">
    <property type="protein sequence ID" value="ODV63353.1"/>
    <property type="molecule type" value="Genomic_DNA"/>
</dbReference>
<dbReference type="UniPathway" id="UPA00904">
    <property type="reaction ID" value="UER00875"/>
</dbReference>
<dbReference type="OrthoDB" id="191080at2759"/>
<dbReference type="SUPFAM" id="SSF53639">
    <property type="entry name" value="AraD/HMP-PK domain-like"/>
    <property type="match status" value="1"/>
</dbReference>
<dbReference type="SMART" id="SM01007">
    <property type="entry name" value="Aldolase_II"/>
    <property type="match status" value="1"/>
</dbReference>
<dbReference type="Pfam" id="PF00596">
    <property type="entry name" value="Aldolase_II"/>
    <property type="match status" value="1"/>
</dbReference>
<evidence type="ECO:0000259" key="3">
    <source>
        <dbReference type="SMART" id="SM01007"/>
    </source>
</evidence>
<comment type="subcellular location">
    <subcellularLocation>
        <location evidence="2">Cytoplasm</location>
    </subcellularLocation>
</comment>
<dbReference type="GO" id="GO:0019509">
    <property type="term" value="P:L-methionine salvage from methylthioadenosine"/>
    <property type="evidence" value="ECO:0007669"/>
    <property type="project" value="UniProtKB-UniRule"/>
</dbReference>
<keyword evidence="2" id="KW-0862">Zinc</keyword>
<keyword evidence="5" id="KW-1185">Reference proteome</keyword>
<gene>
    <name evidence="2" type="primary">MDE1</name>
    <name evidence="4" type="ORF">ASCRUDRAFT_73232</name>
</gene>
<comment type="function">
    <text evidence="2">Catalyzes the dehydration of methylthioribulose-1-phosphate (MTRu-1-P) into 2,3-diketo-5-methylthiopentyl-1-phosphate (DK-MTP-1-P).</text>
</comment>
<comment type="cofactor">
    <cofactor evidence="2">
        <name>Zn(2+)</name>
        <dbReference type="ChEBI" id="CHEBI:29105"/>
    </cofactor>
    <text evidence="2">Binds 1 zinc ion per subunit.</text>
</comment>
<evidence type="ECO:0000313" key="5">
    <source>
        <dbReference type="Proteomes" id="UP000095038"/>
    </source>
</evidence>
<feature type="binding site" evidence="2">
    <location>
        <position position="201"/>
    </location>
    <ligand>
        <name>Zn(2+)</name>
        <dbReference type="ChEBI" id="CHEBI:29105"/>
    </ligand>
</feature>
<dbReference type="InterPro" id="IPR001303">
    <property type="entry name" value="Aldolase_II/adducin_N"/>
</dbReference>
<dbReference type="FunCoup" id="A0A1D2VP19">
    <property type="interactions" value="242"/>
</dbReference>
<dbReference type="PANTHER" id="PTHR10640:SF7">
    <property type="entry name" value="METHYLTHIORIBULOSE-1-PHOSPHATE DEHYDRATASE"/>
    <property type="match status" value="1"/>
</dbReference>
<comment type="catalytic activity">
    <reaction evidence="2">
        <text>5-(methylsulfanyl)-D-ribulose 1-phosphate = 5-methylsulfanyl-2,3-dioxopentyl phosphate + H2O</text>
        <dbReference type="Rhea" id="RHEA:15549"/>
        <dbReference type="ChEBI" id="CHEBI:15377"/>
        <dbReference type="ChEBI" id="CHEBI:58548"/>
        <dbReference type="ChEBI" id="CHEBI:58828"/>
        <dbReference type="EC" id="4.2.1.109"/>
    </reaction>
</comment>
<dbReference type="Proteomes" id="UP000095038">
    <property type="component" value="Unassembled WGS sequence"/>
</dbReference>
<dbReference type="AlphaFoldDB" id="A0A1D2VP19"/>
<dbReference type="STRING" id="1344418.A0A1D2VP19"/>
<comment type="similarity">
    <text evidence="2">Belongs to the aldolase class II family. MtnB subfamily.</text>
</comment>
<name>A0A1D2VP19_9ASCO</name>
<dbReference type="InterPro" id="IPR027514">
    <property type="entry name" value="Salvage_MtnB_euk"/>
</dbReference>
<feature type="active site" description="Proton donor/acceptor" evidence="2">
    <location>
        <position position="224"/>
    </location>
</feature>
<feature type="domain" description="Class II aldolase/adducin N-terminal" evidence="3">
    <location>
        <begin position="75"/>
        <end position="307"/>
    </location>
</feature>
<protein>
    <recommendedName>
        <fullName evidence="2">Methylthioribulose-1-phosphate dehydratase</fullName>
        <shortName evidence="2">MTRu-1-P dehydratase</shortName>
        <ecNumber evidence="2">4.2.1.109</ecNumber>
    </recommendedName>
</protein>
<evidence type="ECO:0000313" key="4">
    <source>
        <dbReference type="EMBL" id="ODV63353.1"/>
    </source>
</evidence>
<dbReference type="PANTHER" id="PTHR10640">
    <property type="entry name" value="METHYLTHIORIBULOSE-1-PHOSPHATE DEHYDRATASE"/>
    <property type="match status" value="1"/>
</dbReference>
<dbReference type="InParanoid" id="A0A1D2VP19"/>
<feature type="binding site" evidence="2">
    <location>
        <position position="280"/>
    </location>
    <ligand>
        <name>Zn(2+)</name>
        <dbReference type="ChEBI" id="CHEBI:29105"/>
    </ligand>
</feature>
<feature type="binding site" evidence="2">
    <location>
        <position position="199"/>
    </location>
    <ligand>
        <name>Zn(2+)</name>
        <dbReference type="ChEBI" id="CHEBI:29105"/>
    </ligand>
</feature>
<keyword evidence="2" id="KW-0486">Methionine biosynthesis</keyword>
<dbReference type="GeneID" id="30965831"/>
<dbReference type="RefSeq" id="XP_020049660.1">
    <property type="nucleotide sequence ID" value="XM_020192195.1"/>
</dbReference>
<dbReference type="GO" id="GO:0008270">
    <property type="term" value="F:zinc ion binding"/>
    <property type="evidence" value="ECO:0007669"/>
    <property type="project" value="UniProtKB-UniRule"/>
</dbReference>
<dbReference type="GO" id="GO:0046570">
    <property type="term" value="F:methylthioribulose 1-phosphate dehydratase activity"/>
    <property type="evidence" value="ECO:0007669"/>
    <property type="project" value="UniProtKB-UniRule"/>
</dbReference>
<accession>A0A1D2VP19</accession>
<keyword evidence="2" id="KW-0456">Lyase</keyword>